<dbReference type="AlphaFoldDB" id="A0A0K2H3A8"/>
<dbReference type="PATRIC" id="fig|1408189.4.peg.2324"/>
<reference evidence="3 4" key="1">
    <citation type="submission" date="2013-10" db="EMBL/GenBank/DDBJ databases">
        <title>Complete genome sequence of Corynebacterium lactis DSM 45799(T), isolated from raw cow milk.</title>
        <authorList>
            <person name="Ruckert C."/>
            <person name="Albersmeier A."/>
            <person name="Lipski A."/>
            <person name="Kalinowski J."/>
        </authorList>
    </citation>
    <scope>NUCLEOTIDE SEQUENCE [LARGE SCALE GENOMIC DNA]</scope>
    <source>
        <strain evidence="3 4">RW2-5</strain>
    </source>
</reference>
<dbReference type="RefSeq" id="WP_082313397.1">
    <property type="nucleotide sequence ID" value="NZ_CP006841.1"/>
</dbReference>
<evidence type="ECO:0000256" key="1">
    <source>
        <dbReference type="SAM" id="MobiDB-lite"/>
    </source>
</evidence>
<feature type="transmembrane region" description="Helical" evidence="2">
    <location>
        <begin position="12"/>
        <end position="31"/>
    </location>
</feature>
<dbReference type="Pfam" id="PF07907">
    <property type="entry name" value="YibE_F"/>
    <property type="match status" value="1"/>
</dbReference>
<feature type="compositionally biased region" description="Polar residues" evidence="1">
    <location>
        <begin position="54"/>
        <end position="68"/>
    </location>
</feature>
<keyword evidence="2" id="KW-1133">Transmembrane helix</keyword>
<feature type="transmembrane region" description="Helical" evidence="2">
    <location>
        <begin position="441"/>
        <end position="463"/>
    </location>
</feature>
<proteinExistence type="predicted"/>
<feature type="transmembrane region" description="Helical" evidence="2">
    <location>
        <begin position="290"/>
        <end position="309"/>
    </location>
</feature>
<evidence type="ECO:0000313" key="3">
    <source>
        <dbReference type="EMBL" id="ALA68196.1"/>
    </source>
</evidence>
<evidence type="ECO:0000313" key="4">
    <source>
        <dbReference type="Proteomes" id="UP000058446"/>
    </source>
</evidence>
<sequence length="524" mass="53337">MRHNPLLARRILATVLTIAGIATFLALVGLWPSGEAPKPQPGFLESQSTAAESVTGTVVEHTSGTCSSPDVGRVFTDQPRLSPSSVGLPTPPTAPRVPGNPGAQEQDCQLSVVELTSGPDEGKKTLLETSGMPGEVELAKGDKIVLAIHKPSSEGIPGIPFGSGDPGSAGAVPAPMPAPMPSPGPAPEGVPAPPAAPTPGEGQTPEAPALPSPPAPEGAPAPEPADAPVPAPAPAPVAEVTPQQVSNVASTSTNTYTFLDLDRSVSIWLWLGAAVILIAVVGMTRGMLSLVGLGITLVAVLGFLVPALLRGGDPVALAITAGAAILFPVLFLVHGVNWKSASALAGTLTTMVLAALLANVAISSSQLRGLGNEDNLLIQLYLPEVSVTGLLMAGFIVGALGVLNDVTIAQASTVQELYDAAPKSRPIEVFRSAMKVGRDHIASMVYTLVLAYLGTALPLSILLSVSDRPLLQSLTSDVVATELLRSVIGAIALVLAVPITTFIAAHTIAPEGMKLPKRSRAASV</sequence>
<dbReference type="KEGG" id="clw:CLAC_11510"/>
<feature type="region of interest" description="Disordered" evidence="1">
    <location>
        <begin position="54"/>
        <end position="73"/>
    </location>
</feature>
<feature type="compositionally biased region" description="Pro residues" evidence="1">
    <location>
        <begin position="208"/>
        <end position="235"/>
    </location>
</feature>
<feature type="region of interest" description="Disordered" evidence="1">
    <location>
        <begin position="156"/>
        <end position="246"/>
    </location>
</feature>
<protein>
    <recommendedName>
        <fullName evidence="5">YibE/F family protein</fullName>
    </recommendedName>
</protein>
<evidence type="ECO:0008006" key="5">
    <source>
        <dbReference type="Google" id="ProtNLM"/>
    </source>
</evidence>
<keyword evidence="4" id="KW-1185">Reference proteome</keyword>
<organism evidence="3 4">
    <name type="scientific">Corynebacterium lactis RW2-5</name>
    <dbReference type="NCBI Taxonomy" id="1408189"/>
    <lineage>
        <taxon>Bacteria</taxon>
        <taxon>Bacillati</taxon>
        <taxon>Actinomycetota</taxon>
        <taxon>Actinomycetes</taxon>
        <taxon>Mycobacteriales</taxon>
        <taxon>Corynebacteriaceae</taxon>
        <taxon>Corynebacterium</taxon>
    </lineage>
</organism>
<dbReference type="PANTHER" id="PTHR41771:SF1">
    <property type="entry name" value="MEMBRANE PROTEIN"/>
    <property type="match status" value="1"/>
</dbReference>
<feature type="transmembrane region" description="Helical" evidence="2">
    <location>
        <begin position="483"/>
        <end position="509"/>
    </location>
</feature>
<feature type="transmembrane region" description="Helical" evidence="2">
    <location>
        <begin position="382"/>
        <end position="403"/>
    </location>
</feature>
<feature type="region of interest" description="Disordered" evidence="1">
    <location>
        <begin position="78"/>
        <end position="106"/>
    </location>
</feature>
<dbReference type="Proteomes" id="UP000058446">
    <property type="component" value="Chromosome"/>
</dbReference>
<accession>A0A0K2H3A8</accession>
<dbReference type="PANTHER" id="PTHR41771">
    <property type="entry name" value="MEMBRANE PROTEIN-RELATED"/>
    <property type="match status" value="1"/>
</dbReference>
<feature type="transmembrane region" description="Helical" evidence="2">
    <location>
        <begin position="315"/>
        <end position="336"/>
    </location>
</feature>
<feature type="transmembrane region" description="Helical" evidence="2">
    <location>
        <begin position="265"/>
        <end position="283"/>
    </location>
</feature>
<name>A0A0K2H3A8_9CORY</name>
<evidence type="ECO:0000256" key="2">
    <source>
        <dbReference type="SAM" id="Phobius"/>
    </source>
</evidence>
<dbReference type="OrthoDB" id="5846312at2"/>
<dbReference type="InterPro" id="IPR012507">
    <property type="entry name" value="YibE_F"/>
</dbReference>
<dbReference type="EMBL" id="CP006841">
    <property type="protein sequence ID" value="ALA68196.1"/>
    <property type="molecule type" value="Genomic_DNA"/>
</dbReference>
<keyword evidence="2" id="KW-0812">Transmembrane</keyword>
<keyword evidence="2" id="KW-0472">Membrane</keyword>
<gene>
    <name evidence="3" type="ORF">CLAC_11510</name>
</gene>
<feature type="compositionally biased region" description="Low complexity" evidence="1">
    <location>
        <begin position="198"/>
        <end position="207"/>
    </location>
</feature>
<feature type="compositionally biased region" description="Pro residues" evidence="1">
    <location>
        <begin position="174"/>
        <end position="197"/>
    </location>
</feature>
<feature type="transmembrane region" description="Helical" evidence="2">
    <location>
        <begin position="343"/>
        <end position="362"/>
    </location>
</feature>